<dbReference type="PROSITE" id="PS00409">
    <property type="entry name" value="PROKAR_NTER_METHYL"/>
    <property type="match status" value="1"/>
</dbReference>
<dbReference type="PANTHER" id="PTHR30093">
    <property type="entry name" value="GENERAL SECRETION PATHWAY PROTEIN G"/>
    <property type="match status" value="1"/>
</dbReference>
<keyword evidence="4" id="KW-0812">Transmembrane</keyword>
<name>A0ABS3E6A7_9GAMM</name>
<keyword evidence="6" id="KW-1185">Reference proteome</keyword>
<proteinExistence type="inferred from homology"/>
<dbReference type="NCBIfam" id="TIGR02532">
    <property type="entry name" value="IV_pilin_GFxxxE"/>
    <property type="match status" value="1"/>
</dbReference>
<evidence type="ECO:0000256" key="2">
    <source>
        <dbReference type="ARBA" id="ARBA00022481"/>
    </source>
</evidence>
<reference evidence="5 6" key="1">
    <citation type="submission" date="2020-12" db="EMBL/GenBank/DDBJ databases">
        <title>Oil enriched cultivation method for isolating marine PHA-producing bacteria.</title>
        <authorList>
            <person name="Zheng W."/>
            <person name="Yu S."/>
            <person name="Huang Y."/>
        </authorList>
    </citation>
    <scope>NUCLEOTIDE SEQUENCE [LARGE SCALE GENOMIC DNA]</scope>
    <source>
        <strain evidence="5 6">SN0-2</strain>
    </source>
</reference>
<feature type="transmembrane region" description="Helical" evidence="4">
    <location>
        <begin position="6"/>
        <end position="30"/>
    </location>
</feature>
<keyword evidence="4" id="KW-1133">Transmembrane helix</keyword>
<dbReference type="InterPro" id="IPR001082">
    <property type="entry name" value="Pilin"/>
</dbReference>
<dbReference type="Pfam" id="PF07963">
    <property type="entry name" value="N_methyl"/>
    <property type="match status" value="1"/>
</dbReference>
<evidence type="ECO:0000256" key="1">
    <source>
        <dbReference type="ARBA" id="ARBA00005233"/>
    </source>
</evidence>
<dbReference type="PANTHER" id="PTHR30093:SF34">
    <property type="entry name" value="PREPILIN PEPTIDASE-DEPENDENT PROTEIN D"/>
    <property type="match status" value="1"/>
</dbReference>
<dbReference type="Gene3D" id="3.30.700.10">
    <property type="entry name" value="Glycoprotein, Type 4 Pilin"/>
    <property type="match status" value="1"/>
</dbReference>
<comment type="caution">
    <text evidence="5">The sequence shown here is derived from an EMBL/GenBank/DDBJ whole genome shotgun (WGS) entry which is preliminary data.</text>
</comment>
<comment type="similarity">
    <text evidence="1 3">Belongs to the N-Me-Phe pilin family.</text>
</comment>
<evidence type="ECO:0000256" key="4">
    <source>
        <dbReference type="SAM" id="Phobius"/>
    </source>
</evidence>
<evidence type="ECO:0000313" key="6">
    <source>
        <dbReference type="Proteomes" id="UP000664293"/>
    </source>
</evidence>
<sequence>MKKQQGFTLIELMIVVAIIGILAAVALPAYQDYTKRAKMSEVILAGSACRTTITEVVQSAVGTTLPAANEWGCETSGATTKYVSQIATDAAGKVTITVQNIPGVTGDVTMVPMTDPTTALTNANVGAVVYGWRCGLDTDGTSVDPKYLPGSCRGNF</sequence>
<dbReference type="RefSeq" id="WP_207001091.1">
    <property type="nucleotide sequence ID" value="NZ_JAEKJR010000002.1"/>
</dbReference>
<dbReference type="InterPro" id="IPR045584">
    <property type="entry name" value="Pilin-like"/>
</dbReference>
<organism evidence="5 6">
    <name type="scientific">Microbulbifer salipaludis</name>
    <dbReference type="NCBI Taxonomy" id="187980"/>
    <lineage>
        <taxon>Bacteria</taxon>
        <taxon>Pseudomonadati</taxon>
        <taxon>Pseudomonadota</taxon>
        <taxon>Gammaproteobacteria</taxon>
        <taxon>Cellvibrionales</taxon>
        <taxon>Microbulbiferaceae</taxon>
        <taxon>Microbulbifer</taxon>
    </lineage>
</organism>
<keyword evidence="4" id="KW-0472">Membrane</keyword>
<protein>
    <submittedName>
        <fullName evidence="5">Prepilin-type N-terminal cleavage/methylation domain-containing protein</fullName>
    </submittedName>
</protein>
<dbReference type="Proteomes" id="UP000664293">
    <property type="component" value="Unassembled WGS sequence"/>
</dbReference>
<evidence type="ECO:0000313" key="5">
    <source>
        <dbReference type="EMBL" id="MBN8430836.1"/>
    </source>
</evidence>
<dbReference type="EMBL" id="JAEKJR010000002">
    <property type="protein sequence ID" value="MBN8430836.1"/>
    <property type="molecule type" value="Genomic_DNA"/>
</dbReference>
<evidence type="ECO:0000256" key="3">
    <source>
        <dbReference type="RuleBase" id="RU000389"/>
    </source>
</evidence>
<keyword evidence="2" id="KW-0488">Methylation</keyword>
<keyword evidence="3" id="KW-0281">Fimbrium</keyword>
<dbReference type="SUPFAM" id="SSF54523">
    <property type="entry name" value="Pili subunits"/>
    <property type="match status" value="1"/>
</dbReference>
<gene>
    <name evidence="5" type="ORF">JF535_08220</name>
</gene>
<dbReference type="Pfam" id="PF00114">
    <property type="entry name" value="Pilin"/>
    <property type="match status" value="1"/>
</dbReference>
<accession>A0ABS3E6A7</accession>
<dbReference type="InterPro" id="IPR012902">
    <property type="entry name" value="N_methyl_site"/>
</dbReference>